<dbReference type="InterPro" id="IPR049503">
    <property type="entry name" value="AbiJ_NTD4"/>
</dbReference>
<sequence>MRQITEITRRDIFGLFLYGIDITDSWENSHLNYWYYGKLSEIDFLKRIYNLKSLPSYDDRFNDAEGDIWQHTVNNNDYENGWVFEDERFGLLDGEDEVLLKFLCAIFHPAVRVENGIWKKFLEAVNGLLQPDGYELYPESKISGRDVFGWKRFDPTEKVLFIPFSLRYKKMIKTHFLSQSISNKARTQIASLLERYNSTYRETNETGWQYDITTNECVFRDLLQFYQPKAYNSSGRYVETNDMKHFILKTSPFCVFDFIEIYEKYNRDNDFSDKVNALLKLHEIPYNLKMGKLENIFDISINNKYISSIPEKGLRELLWDAESYYKKGNKQIAVEKLWDALERLKTYYSPTCDKSQSVKKIIEDMSASDLNFRTLYETEFSALTKIGNDYRIRHHETTKIDITDERQYEYFYKRCIALISVAIQYLRRRSNI</sequence>
<name>A0A9E2P0T8_9SPIR</name>
<comment type="caution">
    <text evidence="3">The sequence shown here is derived from an EMBL/GenBank/DDBJ whole genome shotgun (WGS) entry which is preliminary data.</text>
</comment>
<dbReference type="AlphaFoldDB" id="A0A9E2P0T8"/>
<evidence type="ECO:0000259" key="2">
    <source>
        <dbReference type="Pfam" id="PF18863"/>
    </source>
</evidence>
<evidence type="ECO:0000259" key="1">
    <source>
        <dbReference type="Pfam" id="PF18860"/>
    </source>
</evidence>
<feature type="domain" description="HEPN AbiJ-N-terminal" evidence="2">
    <location>
        <begin position="164"/>
        <end position="297"/>
    </location>
</feature>
<evidence type="ECO:0000313" key="3">
    <source>
        <dbReference type="EMBL" id="MBU3850383.1"/>
    </source>
</evidence>
<reference evidence="3" key="2">
    <citation type="submission" date="2021-04" db="EMBL/GenBank/DDBJ databases">
        <authorList>
            <person name="Gilroy R."/>
        </authorList>
    </citation>
    <scope>NUCLEOTIDE SEQUENCE</scope>
    <source>
        <strain evidence="3">Gambia15-2214</strain>
    </source>
</reference>
<gene>
    <name evidence="3" type="ORF">IAA16_07450</name>
</gene>
<protein>
    <recommendedName>
        <fullName evidence="5">AbiJ-NTD3 domain-containing protein</fullName>
    </recommendedName>
</protein>
<evidence type="ECO:0000313" key="4">
    <source>
        <dbReference type="Proteomes" id="UP000823914"/>
    </source>
</evidence>
<dbReference type="Pfam" id="PF18860">
    <property type="entry name" value="AbiJ_NTD3"/>
    <property type="match status" value="1"/>
</dbReference>
<proteinExistence type="predicted"/>
<feature type="domain" description="AbiJ-NTD3" evidence="1">
    <location>
        <begin position="3"/>
        <end position="156"/>
    </location>
</feature>
<dbReference type="Pfam" id="PF18863">
    <property type="entry name" value="AbiJ_NTD4"/>
    <property type="match status" value="1"/>
</dbReference>
<dbReference type="EMBL" id="JAHLFV010000175">
    <property type="protein sequence ID" value="MBU3850383.1"/>
    <property type="molecule type" value="Genomic_DNA"/>
</dbReference>
<organism evidence="3 4">
    <name type="scientific">Candidatus Treponema excrementipullorum</name>
    <dbReference type="NCBI Taxonomy" id="2838768"/>
    <lineage>
        <taxon>Bacteria</taxon>
        <taxon>Pseudomonadati</taxon>
        <taxon>Spirochaetota</taxon>
        <taxon>Spirochaetia</taxon>
        <taxon>Spirochaetales</taxon>
        <taxon>Treponemataceae</taxon>
        <taxon>Treponema</taxon>
    </lineage>
</organism>
<dbReference type="Proteomes" id="UP000823914">
    <property type="component" value="Unassembled WGS sequence"/>
</dbReference>
<accession>A0A9E2P0T8</accession>
<evidence type="ECO:0008006" key="5">
    <source>
        <dbReference type="Google" id="ProtNLM"/>
    </source>
</evidence>
<reference evidence="3" key="1">
    <citation type="journal article" date="2021" name="PeerJ">
        <title>Extensive microbial diversity within the chicken gut microbiome revealed by metagenomics and culture.</title>
        <authorList>
            <person name="Gilroy R."/>
            <person name="Ravi A."/>
            <person name="Getino M."/>
            <person name="Pursley I."/>
            <person name="Horton D.L."/>
            <person name="Alikhan N.F."/>
            <person name="Baker D."/>
            <person name="Gharbi K."/>
            <person name="Hall N."/>
            <person name="Watson M."/>
            <person name="Adriaenssens E.M."/>
            <person name="Foster-Nyarko E."/>
            <person name="Jarju S."/>
            <person name="Secka A."/>
            <person name="Antonio M."/>
            <person name="Oren A."/>
            <person name="Chaudhuri R.R."/>
            <person name="La Ragione R."/>
            <person name="Hildebrand F."/>
            <person name="Pallen M.J."/>
        </authorList>
    </citation>
    <scope>NUCLEOTIDE SEQUENCE</scope>
    <source>
        <strain evidence="3">Gambia15-2214</strain>
    </source>
</reference>
<dbReference type="InterPro" id="IPR041427">
    <property type="entry name" value="AbiJ-NTD3"/>
</dbReference>